<dbReference type="PRINTS" id="PR00079">
    <property type="entry name" value="G6PDHDRGNASE"/>
</dbReference>
<keyword evidence="6 7" id="KW-0119">Carbohydrate metabolism</keyword>
<dbReference type="GO" id="GO:0050661">
    <property type="term" value="F:NADP binding"/>
    <property type="evidence" value="ECO:0007669"/>
    <property type="project" value="InterPro"/>
</dbReference>
<evidence type="ECO:0000256" key="2">
    <source>
        <dbReference type="ARBA" id="ARBA00009975"/>
    </source>
</evidence>
<evidence type="ECO:0000313" key="11">
    <source>
        <dbReference type="EMBL" id="CEL64180.1"/>
    </source>
</evidence>
<dbReference type="EC" id="1.1.1.49" evidence="7"/>
<evidence type="ECO:0000256" key="3">
    <source>
        <dbReference type="ARBA" id="ARBA00022526"/>
    </source>
</evidence>
<dbReference type="PANTHER" id="PTHR23429:SF0">
    <property type="entry name" value="GLUCOSE-6-PHOSPHATE 1-DEHYDROGENASE"/>
    <property type="match status" value="1"/>
</dbReference>
<comment type="similarity">
    <text evidence="2 7">Belongs to the glucose-6-phosphate dehydrogenase family.</text>
</comment>
<sequence>MVQHRIKACAAYLRHLWLLAAMTAASVLVTNVAAGTAGRDRTSGYVNVGSGSDNVTFVFYGATGDLCRRKLYPTVFQLFLENKLPEAFFIVGMSNQDMSLADFRKMHRPQLEKVWSSSKQSVDPARGNLLKQFEGRMSYTSGSIDDDNVLRPFCHKISKMELLRAPNSRWGRLLYLALPPHIFAVAAAGFKRNCSAHESWTRVVVEKPFGRDSESSELLAEQLRSVLREEEIYRIDHYLGKEMLLALPPLRFTNTFLEPLLNRNYVKEIVISFNEDIGISGRGEFFDAYGIIRDVMQNHLLQLLTLVVMERPATLSDEDIRDEKVKVLKQIDPISLAETVVGQYAKSEDGSVASYLETEGVPSHSRTPTYAAVCLHLRSPRWEGVPIFMEAGKGMGKKTVYVRIKFAGVPGFRGSTYDYRGDSLILEIQPHPSVRFEINAKAPGAGLTLERDSLKMDVTTDGVRIPDAYENLLSNVLRGDKSQFVRTDELRESWRIFTPMLHQLEEQQIQPRLYAFGSPGPSGAMHELRSVVTASLNGANTKSKAGSRFSQRFYASTGKHS</sequence>
<dbReference type="PANTHER" id="PTHR23429">
    <property type="entry name" value="GLUCOSE-6-PHOSPHATE 1-DEHYDROGENASE G6PD"/>
    <property type="match status" value="1"/>
</dbReference>
<dbReference type="PIRSF" id="PIRSF000110">
    <property type="entry name" value="G6PD"/>
    <property type="match status" value="1"/>
</dbReference>
<evidence type="ECO:0000256" key="6">
    <source>
        <dbReference type="ARBA" id="ARBA00023277"/>
    </source>
</evidence>
<dbReference type="UniPathway" id="UPA00115">
    <property type="reaction ID" value="UER00408"/>
</dbReference>
<dbReference type="SUPFAM" id="SSF55347">
    <property type="entry name" value="Glyceraldehyde-3-phosphate dehydrogenase-like, C-terminal domain"/>
    <property type="match status" value="1"/>
</dbReference>
<dbReference type="Pfam" id="PF02781">
    <property type="entry name" value="G6PD_C"/>
    <property type="match status" value="1"/>
</dbReference>
<evidence type="ECO:0000256" key="1">
    <source>
        <dbReference type="ARBA" id="ARBA00004937"/>
    </source>
</evidence>
<keyword evidence="3 7" id="KW-0313">Glucose metabolism</keyword>
<dbReference type="HAMAP" id="MF_00966">
    <property type="entry name" value="G6PD"/>
    <property type="match status" value="1"/>
</dbReference>
<name>A0A0F7U692_NEOCL</name>
<dbReference type="NCBIfam" id="TIGR00871">
    <property type="entry name" value="zwf"/>
    <property type="match status" value="1"/>
</dbReference>
<feature type="chain" id="PRO_5002522986" description="Glucose-6-phosphate 1-dehydrogenase" evidence="8">
    <location>
        <begin position="35"/>
        <end position="561"/>
    </location>
</feature>
<keyword evidence="5 7" id="KW-0560">Oxidoreductase</keyword>
<organism evidence="11">
    <name type="scientific">Neospora caninum (strain Liverpool)</name>
    <dbReference type="NCBI Taxonomy" id="572307"/>
    <lineage>
        <taxon>Eukaryota</taxon>
        <taxon>Sar</taxon>
        <taxon>Alveolata</taxon>
        <taxon>Apicomplexa</taxon>
        <taxon>Conoidasida</taxon>
        <taxon>Coccidia</taxon>
        <taxon>Eucoccidiorida</taxon>
        <taxon>Eimeriorina</taxon>
        <taxon>Sarcocystidae</taxon>
        <taxon>Neospora</taxon>
    </lineage>
</organism>
<comment type="pathway">
    <text evidence="1 7">Carbohydrate degradation; pentose phosphate pathway; D-ribulose 5-phosphate from D-glucose 6-phosphate (oxidative stage): step 1/3.</text>
</comment>
<reference evidence="11" key="1">
    <citation type="journal article" date="2015" name="PLoS ONE">
        <title>Comprehensive Evaluation of Toxoplasma gondii VEG and Neospora caninum LIV Genomes with Tachyzoite Stage Transcriptome and Proteome Defines Novel Transcript Features.</title>
        <authorList>
            <person name="Ramaprasad A."/>
            <person name="Mourier T."/>
            <person name="Naeem R."/>
            <person name="Malas T.B."/>
            <person name="Moussa E."/>
            <person name="Panigrahi A."/>
            <person name="Vermont S.J."/>
            <person name="Otto T.D."/>
            <person name="Wastling J."/>
            <person name="Pain A."/>
        </authorList>
    </citation>
    <scope>NUCLEOTIDE SEQUENCE</scope>
    <source>
        <strain evidence="11">Liverpool</strain>
    </source>
</reference>
<comment type="catalytic activity">
    <reaction evidence="7">
        <text>D-glucose 6-phosphate + NADP(+) = 6-phospho-D-glucono-1,5-lactone + NADPH + H(+)</text>
        <dbReference type="Rhea" id="RHEA:15841"/>
        <dbReference type="ChEBI" id="CHEBI:15378"/>
        <dbReference type="ChEBI" id="CHEBI:57783"/>
        <dbReference type="ChEBI" id="CHEBI:57955"/>
        <dbReference type="ChEBI" id="CHEBI:58349"/>
        <dbReference type="ChEBI" id="CHEBI:61548"/>
        <dbReference type="EC" id="1.1.1.49"/>
    </reaction>
</comment>
<dbReference type="PROSITE" id="PS00069">
    <property type="entry name" value="G6P_DEHYDROGENASE"/>
    <property type="match status" value="1"/>
</dbReference>
<evidence type="ECO:0000259" key="10">
    <source>
        <dbReference type="Pfam" id="PF02781"/>
    </source>
</evidence>
<dbReference type="Gene3D" id="3.40.50.720">
    <property type="entry name" value="NAD(P)-binding Rossmann-like Domain"/>
    <property type="match status" value="1"/>
</dbReference>
<dbReference type="InterPro" id="IPR019796">
    <property type="entry name" value="G6P_DH_AS"/>
</dbReference>
<dbReference type="InterPro" id="IPR022675">
    <property type="entry name" value="G6P_DH_C"/>
</dbReference>
<evidence type="ECO:0000256" key="5">
    <source>
        <dbReference type="ARBA" id="ARBA00023002"/>
    </source>
</evidence>
<evidence type="ECO:0000256" key="8">
    <source>
        <dbReference type="SAM" id="SignalP"/>
    </source>
</evidence>
<accession>A0A0F7U692</accession>
<dbReference type="InterPro" id="IPR022674">
    <property type="entry name" value="G6P_DH_NAD-bd"/>
</dbReference>
<feature type="domain" description="Glucose-6-phosphate dehydrogenase NAD-binding" evidence="9">
    <location>
        <begin position="58"/>
        <end position="244"/>
    </location>
</feature>
<dbReference type="Gene3D" id="3.30.360.10">
    <property type="entry name" value="Dihydrodipicolinate Reductase, domain 2"/>
    <property type="match status" value="1"/>
</dbReference>
<keyword evidence="4 7" id="KW-0521">NADP</keyword>
<dbReference type="EMBL" id="LN714474">
    <property type="protein sequence ID" value="CEL64180.1"/>
    <property type="molecule type" value="Genomic_DNA"/>
</dbReference>
<dbReference type="InterPro" id="IPR001282">
    <property type="entry name" value="G6P_DH"/>
</dbReference>
<dbReference type="AlphaFoldDB" id="A0A0F7U692"/>
<protein>
    <recommendedName>
        <fullName evidence="7">Glucose-6-phosphate 1-dehydrogenase</fullName>
        <ecNumber evidence="7">1.1.1.49</ecNumber>
    </recommendedName>
</protein>
<dbReference type="InterPro" id="IPR036291">
    <property type="entry name" value="NAD(P)-bd_dom_sf"/>
</dbReference>
<evidence type="ECO:0000259" key="9">
    <source>
        <dbReference type="Pfam" id="PF00479"/>
    </source>
</evidence>
<dbReference type="Pfam" id="PF00479">
    <property type="entry name" value="G6PD_N"/>
    <property type="match status" value="1"/>
</dbReference>
<feature type="domain" description="Glucose-6-phosphate dehydrogenase C-terminal" evidence="10">
    <location>
        <begin position="250"/>
        <end position="526"/>
    </location>
</feature>
<evidence type="ECO:0000256" key="7">
    <source>
        <dbReference type="RuleBase" id="RU362120"/>
    </source>
</evidence>
<proteinExistence type="inferred from homology"/>
<comment type="function">
    <text evidence="7">Catalyzes the rate-limiting step of the oxidative pentose-phosphate pathway, which represents a route for the dissimilation of carbohydrates besides glycolysis.</text>
</comment>
<keyword evidence="8" id="KW-0732">Signal</keyword>
<dbReference type="GO" id="GO:0004345">
    <property type="term" value="F:glucose-6-phosphate dehydrogenase activity"/>
    <property type="evidence" value="ECO:0007669"/>
    <property type="project" value="UniProtKB-EC"/>
</dbReference>
<evidence type="ECO:0000256" key="4">
    <source>
        <dbReference type="ARBA" id="ARBA00022857"/>
    </source>
</evidence>
<feature type="signal peptide" evidence="8">
    <location>
        <begin position="1"/>
        <end position="34"/>
    </location>
</feature>
<dbReference type="SUPFAM" id="SSF51735">
    <property type="entry name" value="NAD(P)-binding Rossmann-fold domains"/>
    <property type="match status" value="1"/>
</dbReference>
<gene>
    <name evidence="11" type="ORF">BN1204_000940</name>
</gene>
<dbReference type="GO" id="GO:0009051">
    <property type="term" value="P:pentose-phosphate shunt, oxidative branch"/>
    <property type="evidence" value="ECO:0007669"/>
    <property type="project" value="TreeGrafter"/>
</dbReference>
<dbReference type="GO" id="GO:0006006">
    <property type="term" value="P:glucose metabolic process"/>
    <property type="evidence" value="ECO:0007669"/>
    <property type="project" value="UniProtKB-KW"/>
</dbReference>